<dbReference type="AlphaFoldDB" id="A0A2L0F104"/>
<accession>A0A2L0F104</accession>
<evidence type="ECO:0000313" key="2">
    <source>
        <dbReference type="EMBL" id="AUX45258.1"/>
    </source>
</evidence>
<organism evidence="2 3">
    <name type="scientific">Sorangium cellulosum</name>
    <name type="common">Polyangium cellulosum</name>
    <dbReference type="NCBI Taxonomy" id="56"/>
    <lineage>
        <taxon>Bacteria</taxon>
        <taxon>Pseudomonadati</taxon>
        <taxon>Myxococcota</taxon>
        <taxon>Polyangia</taxon>
        <taxon>Polyangiales</taxon>
        <taxon>Polyangiaceae</taxon>
        <taxon>Sorangium</taxon>
    </lineage>
</organism>
<proteinExistence type="predicted"/>
<evidence type="ECO:0000256" key="1">
    <source>
        <dbReference type="SAM" id="SignalP"/>
    </source>
</evidence>
<dbReference type="RefSeq" id="WP_104983661.1">
    <property type="nucleotide sequence ID" value="NZ_CP012673.1"/>
</dbReference>
<feature type="signal peptide" evidence="1">
    <location>
        <begin position="1"/>
        <end position="31"/>
    </location>
</feature>
<feature type="chain" id="PRO_5014662554" description="Secreted protein" evidence="1">
    <location>
        <begin position="32"/>
        <end position="104"/>
    </location>
</feature>
<dbReference type="Proteomes" id="UP000238348">
    <property type="component" value="Chromosome"/>
</dbReference>
<dbReference type="OrthoDB" id="5521625at2"/>
<dbReference type="EMBL" id="CP012673">
    <property type="protein sequence ID" value="AUX45258.1"/>
    <property type="molecule type" value="Genomic_DNA"/>
</dbReference>
<dbReference type="PROSITE" id="PS51257">
    <property type="entry name" value="PROKAR_LIPOPROTEIN"/>
    <property type="match status" value="1"/>
</dbReference>
<sequence>MKMTLDRRPRAPARAAAAALSALLVIGVALAGCKKGGAGGPKGREAAPERDRACADPARPKAYFYPAPNRTDYWPDDPWKDGCAMLVPDHLFCCPTGGAPGAPR</sequence>
<evidence type="ECO:0008006" key="4">
    <source>
        <dbReference type="Google" id="ProtNLM"/>
    </source>
</evidence>
<keyword evidence="1" id="KW-0732">Signal</keyword>
<name>A0A2L0F104_SORCE</name>
<protein>
    <recommendedName>
        <fullName evidence="4">Secreted protein</fullName>
    </recommendedName>
</protein>
<gene>
    <name evidence="2" type="ORF">SOCE26_067390</name>
</gene>
<reference evidence="2 3" key="1">
    <citation type="submission" date="2015-09" db="EMBL/GenBank/DDBJ databases">
        <title>Sorangium comparison.</title>
        <authorList>
            <person name="Zaburannyi N."/>
            <person name="Bunk B."/>
            <person name="Overmann J."/>
            <person name="Mueller R."/>
        </authorList>
    </citation>
    <scope>NUCLEOTIDE SEQUENCE [LARGE SCALE GENOMIC DNA]</scope>
    <source>
        <strain evidence="2 3">So ce26</strain>
    </source>
</reference>
<evidence type="ECO:0000313" key="3">
    <source>
        <dbReference type="Proteomes" id="UP000238348"/>
    </source>
</evidence>